<accession>A0A7G5DXQ1</accession>
<protein>
    <submittedName>
        <fullName evidence="2">L-rhamnose mutarotase</fullName>
    </submittedName>
</protein>
<gene>
    <name evidence="2" type="ORF">HS960_02140</name>
</gene>
<dbReference type="InterPro" id="IPR052996">
    <property type="entry name" value="Carb_Metab_Mutarotase"/>
</dbReference>
<organism evidence="2 3">
    <name type="scientific">Sphingobacterium paramultivorum</name>
    <dbReference type="NCBI Taxonomy" id="2886510"/>
    <lineage>
        <taxon>Bacteria</taxon>
        <taxon>Pseudomonadati</taxon>
        <taxon>Bacteroidota</taxon>
        <taxon>Sphingobacteriia</taxon>
        <taxon>Sphingobacteriales</taxon>
        <taxon>Sphingobacteriaceae</taxon>
        <taxon>Sphingobacterium</taxon>
    </lineage>
</organism>
<sequence length="143" mass="16444">MKLFVRLLILCSSVLFVMCKGEKAPSLLPDYEEHVFVVNIVDNPEKLKEYLAYHDRVWPEVEAGFKKAGYQQIALYRFDKLIVMTVRVPAGADLDKMGKEAEAYSPKCAEWNARMNTYQQGVSGTVAGQKWAETKLFYEFKHK</sequence>
<keyword evidence="3" id="KW-1185">Reference proteome</keyword>
<evidence type="ECO:0000313" key="2">
    <source>
        <dbReference type="EMBL" id="QMV66526.1"/>
    </source>
</evidence>
<dbReference type="EMBL" id="CP058555">
    <property type="protein sequence ID" value="QMV66526.1"/>
    <property type="molecule type" value="Genomic_DNA"/>
</dbReference>
<dbReference type="InterPro" id="IPR008000">
    <property type="entry name" value="Rham/fucose_mutarotase"/>
</dbReference>
<dbReference type="Proteomes" id="UP000515450">
    <property type="component" value="Chromosome"/>
</dbReference>
<name>A0A7G5DXQ1_9SPHI</name>
<evidence type="ECO:0000256" key="1">
    <source>
        <dbReference type="SAM" id="SignalP"/>
    </source>
</evidence>
<proteinExistence type="predicted"/>
<evidence type="ECO:0000313" key="3">
    <source>
        <dbReference type="Proteomes" id="UP000515450"/>
    </source>
</evidence>
<dbReference type="Gene3D" id="3.30.70.100">
    <property type="match status" value="1"/>
</dbReference>
<dbReference type="InterPro" id="IPR011008">
    <property type="entry name" value="Dimeric_a/b-barrel"/>
</dbReference>
<keyword evidence="1" id="KW-0732">Signal</keyword>
<feature type="chain" id="PRO_5029004951" evidence="1">
    <location>
        <begin position="18"/>
        <end position="143"/>
    </location>
</feature>
<dbReference type="SUPFAM" id="SSF54909">
    <property type="entry name" value="Dimeric alpha+beta barrel"/>
    <property type="match status" value="1"/>
</dbReference>
<dbReference type="RefSeq" id="WP_182331148.1">
    <property type="nucleotide sequence ID" value="NZ_CP058555.1"/>
</dbReference>
<feature type="signal peptide" evidence="1">
    <location>
        <begin position="1"/>
        <end position="17"/>
    </location>
</feature>
<dbReference type="AlphaFoldDB" id="A0A7G5DXQ1"/>
<reference evidence="2 3" key="1">
    <citation type="journal article" date="2020" name="G3 (Bethesda)">
        <title>CeMbio - The Caenorhabditis elegans Microbiome Resource.</title>
        <authorList>
            <person name="Dirksen P."/>
            <person name="Assie A."/>
            <person name="Zimmermann J."/>
            <person name="Zhang F."/>
            <person name="Tietje A.M."/>
            <person name="Marsh S.A."/>
            <person name="Felix M.A."/>
            <person name="Shapira M."/>
            <person name="Kaleta C."/>
            <person name="Schulenburg H."/>
            <person name="Samuel B."/>
        </authorList>
    </citation>
    <scope>NUCLEOTIDE SEQUENCE [LARGE SCALE GENOMIC DNA]</scope>
    <source>
        <strain evidence="2 3">BIGb0170</strain>
    </source>
</reference>
<dbReference type="GO" id="GO:0016857">
    <property type="term" value="F:racemase and epimerase activity, acting on carbohydrates and derivatives"/>
    <property type="evidence" value="ECO:0007669"/>
    <property type="project" value="InterPro"/>
</dbReference>
<dbReference type="PANTHER" id="PTHR43239">
    <property type="entry name" value="UPF0734 PROTEIN DDB_G0273871/DDB_G0273177"/>
    <property type="match status" value="1"/>
</dbReference>
<dbReference type="Pfam" id="PF05336">
    <property type="entry name" value="rhaM"/>
    <property type="match status" value="1"/>
</dbReference>
<dbReference type="PANTHER" id="PTHR43239:SF1">
    <property type="entry name" value="UPF0734 PROTEIN DDB_G0273871_DDB_G0273177"/>
    <property type="match status" value="1"/>
</dbReference>